<comment type="caution">
    <text evidence="2">The sequence shown here is derived from an EMBL/GenBank/DDBJ whole genome shotgun (WGS) entry which is preliminary data.</text>
</comment>
<evidence type="ECO:0000256" key="1">
    <source>
        <dbReference type="SAM" id="MobiDB-lite"/>
    </source>
</evidence>
<proteinExistence type="predicted"/>
<dbReference type="AlphaFoldDB" id="A0AAV7R7Y8"/>
<protein>
    <submittedName>
        <fullName evidence="2">Uncharacterized protein</fullName>
    </submittedName>
</protein>
<sequence>MRRYLQAAPADHSGEQPTVATQHSQIGGQIKASGPRCKNPSAGGPIREASSLRPRLYHQDKATALQRPKSCEAAVRSNRRSGLEREAPVPPSVSLQCHREQRGPAGPASHSAVKGRCKLHRRRPRSSTRPVPGSRQRKTGPQLTSGPPPRPMAAHRSPGVPVAARIKIGHSTRRN</sequence>
<accession>A0AAV7R7Y8</accession>
<feature type="compositionally biased region" description="Basic residues" evidence="1">
    <location>
        <begin position="113"/>
        <end position="126"/>
    </location>
</feature>
<dbReference type="Proteomes" id="UP001066276">
    <property type="component" value="Chromosome 5"/>
</dbReference>
<keyword evidence="3" id="KW-1185">Reference proteome</keyword>
<feature type="compositionally biased region" description="Polar residues" evidence="1">
    <location>
        <begin position="15"/>
        <end position="27"/>
    </location>
</feature>
<reference evidence="2" key="1">
    <citation type="journal article" date="2022" name="bioRxiv">
        <title>Sequencing and chromosome-scale assembly of the giantPleurodeles waltlgenome.</title>
        <authorList>
            <person name="Brown T."/>
            <person name="Elewa A."/>
            <person name="Iarovenko S."/>
            <person name="Subramanian E."/>
            <person name="Araus A.J."/>
            <person name="Petzold A."/>
            <person name="Susuki M."/>
            <person name="Suzuki K.-i.T."/>
            <person name="Hayashi T."/>
            <person name="Toyoda A."/>
            <person name="Oliveira C."/>
            <person name="Osipova E."/>
            <person name="Leigh N.D."/>
            <person name="Simon A."/>
            <person name="Yun M.H."/>
        </authorList>
    </citation>
    <scope>NUCLEOTIDE SEQUENCE</scope>
    <source>
        <strain evidence="2">20211129_DDA</strain>
        <tissue evidence="2">Liver</tissue>
    </source>
</reference>
<feature type="region of interest" description="Disordered" evidence="1">
    <location>
        <begin position="1"/>
        <end position="175"/>
    </location>
</feature>
<dbReference type="EMBL" id="JANPWB010000009">
    <property type="protein sequence ID" value="KAJ1148389.1"/>
    <property type="molecule type" value="Genomic_DNA"/>
</dbReference>
<name>A0AAV7R7Y8_PLEWA</name>
<organism evidence="2 3">
    <name type="scientific">Pleurodeles waltl</name>
    <name type="common">Iberian ribbed newt</name>
    <dbReference type="NCBI Taxonomy" id="8319"/>
    <lineage>
        <taxon>Eukaryota</taxon>
        <taxon>Metazoa</taxon>
        <taxon>Chordata</taxon>
        <taxon>Craniata</taxon>
        <taxon>Vertebrata</taxon>
        <taxon>Euteleostomi</taxon>
        <taxon>Amphibia</taxon>
        <taxon>Batrachia</taxon>
        <taxon>Caudata</taxon>
        <taxon>Salamandroidea</taxon>
        <taxon>Salamandridae</taxon>
        <taxon>Pleurodelinae</taxon>
        <taxon>Pleurodeles</taxon>
    </lineage>
</organism>
<evidence type="ECO:0000313" key="2">
    <source>
        <dbReference type="EMBL" id="KAJ1148389.1"/>
    </source>
</evidence>
<evidence type="ECO:0000313" key="3">
    <source>
        <dbReference type="Proteomes" id="UP001066276"/>
    </source>
</evidence>
<gene>
    <name evidence="2" type="ORF">NDU88_001226</name>
</gene>